<evidence type="ECO:0000313" key="3">
    <source>
        <dbReference type="Proteomes" id="UP000005038"/>
    </source>
</evidence>
<reference evidence="2" key="1">
    <citation type="submission" date="2012-02" db="EMBL/GenBank/DDBJ databases">
        <title>Whole genome shotgun sequence of Gordonia otitidis NBRC 100426.</title>
        <authorList>
            <person name="Yoshida I."/>
            <person name="Hosoyama A."/>
            <person name="Tsuchikane K."/>
            <person name="Katsumata H."/>
            <person name="Yamazaki S."/>
            <person name="Fujita N."/>
        </authorList>
    </citation>
    <scope>NUCLEOTIDE SEQUENCE [LARGE SCALE GENOMIC DNA]</scope>
    <source>
        <strain evidence="2">NBRC 100426</strain>
    </source>
</reference>
<protein>
    <recommendedName>
        <fullName evidence="4">Secreted protein</fullName>
    </recommendedName>
</protein>
<feature type="signal peptide" evidence="1">
    <location>
        <begin position="1"/>
        <end position="29"/>
    </location>
</feature>
<keyword evidence="3" id="KW-1185">Reference proteome</keyword>
<name>H5TRC9_GORO1</name>
<dbReference type="EMBL" id="BAFB01000192">
    <property type="protein sequence ID" value="GAB36037.1"/>
    <property type="molecule type" value="Genomic_DNA"/>
</dbReference>
<comment type="caution">
    <text evidence="2">The sequence shown here is derived from an EMBL/GenBank/DDBJ whole genome shotgun (WGS) entry which is preliminary data.</text>
</comment>
<organism evidence="2 3">
    <name type="scientific">Gordonia otitidis (strain DSM 44809 / CCUG 52243 / JCM 12355 / NBRC 100426 / IFM 10032)</name>
    <dbReference type="NCBI Taxonomy" id="1108044"/>
    <lineage>
        <taxon>Bacteria</taxon>
        <taxon>Bacillati</taxon>
        <taxon>Actinomycetota</taxon>
        <taxon>Actinomycetes</taxon>
        <taxon>Mycobacteriales</taxon>
        <taxon>Gordoniaceae</taxon>
        <taxon>Gordonia</taxon>
    </lineage>
</organism>
<dbReference type="OrthoDB" id="4373845at2"/>
<keyword evidence="1" id="KW-0732">Signal</keyword>
<evidence type="ECO:0000256" key="1">
    <source>
        <dbReference type="SAM" id="SignalP"/>
    </source>
</evidence>
<dbReference type="AlphaFoldDB" id="H5TRC9"/>
<accession>H5TRC9</accession>
<dbReference type="STRING" id="1108044.GOOTI_192_00250"/>
<dbReference type="RefSeq" id="WP_007240221.1">
    <property type="nucleotide sequence ID" value="NZ_BAFB01000192.1"/>
</dbReference>
<evidence type="ECO:0000313" key="2">
    <source>
        <dbReference type="EMBL" id="GAB36037.1"/>
    </source>
</evidence>
<dbReference type="Proteomes" id="UP000005038">
    <property type="component" value="Unassembled WGS sequence"/>
</dbReference>
<proteinExistence type="predicted"/>
<evidence type="ECO:0008006" key="4">
    <source>
        <dbReference type="Google" id="ProtNLM"/>
    </source>
</evidence>
<sequence>MIRNRIRTTTACMAAAAIVAGGATGLAHGAGTASADYNRSFPLSQCFGLSPNIIDVPFAPPGINVTQYDGFTTLLVTFSSVWLGVGYVSDATLTWKHLDNGKHGTMRSHGVAKPPNTGTLGFGFPRNEPGKGRVKVTLSAVNSNGLWSIPTNSCTATISIP</sequence>
<feature type="chain" id="PRO_5038813358" description="Secreted protein" evidence="1">
    <location>
        <begin position="30"/>
        <end position="161"/>
    </location>
</feature>
<gene>
    <name evidence="2" type="ORF">GOOTI_192_00250</name>
</gene>